<evidence type="ECO:0000313" key="3">
    <source>
        <dbReference type="Proteomes" id="UP000624404"/>
    </source>
</evidence>
<gene>
    <name evidence="2" type="ORF">SCLTRI_LOCUS8776</name>
</gene>
<comment type="caution">
    <text evidence="2">The sequence shown here is derived from an EMBL/GenBank/DDBJ whole genome shotgun (WGS) entry which is preliminary data.</text>
</comment>
<protein>
    <submittedName>
        <fullName evidence="2">0dd6a8db-94a1-48f2-93c0-54432a4cf1b6-CDS</fullName>
    </submittedName>
</protein>
<sequence>MSKCRPYYICNFLIQTAVASISILLLRKTRMKKTQKLWLGVFLCLSFVMAIIALIRVGGIKIDHIIDNAWAIYWQYIEGCVACIMVSVVPFSTLFVTARSRSSGKKRKGPSSSLIHFWKQRKNSPGSENCVEVSSGAFKLPKPPNAILALVLYSWKPNKSTRNIFGRLQIAANLRYGISSSRDTFLRLNFVISKAIYNMPPKIRVQTILCR</sequence>
<keyword evidence="3" id="KW-1185">Reference proteome</keyword>
<dbReference type="AlphaFoldDB" id="A0A8H2W1H2"/>
<accession>A0A8H2W1H2</accession>
<evidence type="ECO:0000256" key="1">
    <source>
        <dbReference type="SAM" id="Phobius"/>
    </source>
</evidence>
<dbReference type="EMBL" id="CAJHIA010000033">
    <property type="protein sequence ID" value="CAD6448980.1"/>
    <property type="molecule type" value="Genomic_DNA"/>
</dbReference>
<feature type="transmembrane region" description="Helical" evidence="1">
    <location>
        <begin position="72"/>
        <end position="98"/>
    </location>
</feature>
<name>A0A8H2W1H2_9HELO</name>
<dbReference type="OrthoDB" id="3546995at2759"/>
<reference evidence="2" key="1">
    <citation type="submission" date="2020-10" db="EMBL/GenBank/DDBJ databases">
        <authorList>
            <person name="Kusch S."/>
        </authorList>
    </citation>
    <scope>NUCLEOTIDE SEQUENCE</scope>
    <source>
        <strain evidence="2">SwB9</strain>
    </source>
</reference>
<keyword evidence="1" id="KW-0812">Transmembrane</keyword>
<keyword evidence="1" id="KW-1133">Transmembrane helix</keyword>
<feature type="transmembrane region" description="Helical" evidence="1">
    <location>
        <begin position="6"/>
        <end position="26"/>
    </location>
</feature>
<feature type="transmembrane region" description="Helical" evidence="1">
    <location>
        <begin position="38"/>
        <end position="60"/>
    </location>
</feature>
<dbReference type="Proteomes" id="UP000624404">
    <property type="component" value="Unassembled WGS sequence"/>
</dbReference>
<organism evidence="2 3">
    <name type="scientific">Sclerotinia trifoliorum</name>
    <dbReference type="NCBI Taxonomy" id="28548"/>
    <lineage>
        <taxon>Eukaryota</taxon>
        <taxon>Fungi</taxon>
        <taxon>Dikarya</taxon>
        <taxon>Ascomycota</taxon>
        <taxon>Pezizomycotina</taxon>
        <taxon>Leotiomycetes</taxon>
        <taxon>Helotiales</taxon>
        <taxon>Sclerotiniaceae</taxon>
        <taxon>Sclerotinia</taxon>
    </lineage>
</organism>
<evidence type="ECO:0000313" key="2">
    <source>
        <dbReference type="EMBL" id="CAD6448980.1"/>
    </source>
</evidence>
<proteinExistence type="predicted"/>
<keyword evidence="1" id="KW-0472">Membrane</keyword>